<gene>
    <name evidence="1" type="ORF">S03H2_44573</name>
</gene>
<comment type="caution">
    <text evidence="1">The sequence shown here is derived from an EMBL/GenBank/DDBJ whole genome shotgun (WGS) entry which is preliminary data.</text>
</comment>
<proteinExistence type="predicted"/>
<organism evidence="1">
    <name type="scientific">marine sediment metagenome</name>
    <dbReference type="NCBI Taxonomy" id="412755"/>
    <lineage>
        <taxon>unclassified sequences</taxon>
        <taxon>metagenomes</taxon>
        <taxon>ecological metagenomes</taxon>
    </lineage>
</organism>
<dbReference type="EMBL" id="BARU01027879">
    <property type="protein sequence ID" value="GAH64218.1"/>
    <property type="molecule type" value="Genomic_DNA"/>
</dbReference>
<reference evidence="1" key="1">
    <citation type="journal article" date="2014" name="Front. Microbiol.">
        <title>High frequency of phylogenetically diverse reductive dehalogenase-homologous genes in deep subseafloor sedimentary metagenomes.</title>
        <authorList>
            <person name="Kawai M."/>
            <person name="Futagami T."/>
            <person name="Toyoda A."/>
            <person name="Takaki Y."/>
            <person name="Nishi S."/>
            <person name="Hori S."/>
            <person name="Arai W."/>
            <person name="Tsubouchi T."/>
            <person name="Morono Y."/>
            <person name="Uchiyama I."/>
            <person name="Ito T."/>
            <person name="Fujiyama A."/>
            <person name="Inagaki F."/>
            <person name="Takami H."/>
        </authorList>
    </citation>
    <scope>NUCLEOTIDE SEQUENCE</scope>
    <source>
        <strain evidence="1">Expedition CK06-06</strain>
    </source>
</reference>
<name>X1J361_9ZZZZ</name>
<protein>
    <submittedName>
        <fullName evidence="1">Uncharacterized protein</fullName>
    </submittedName>
</protein>
<sequence length="97" mass="10402">MSSDEREDVVALFQEGRLIASGLTTTVLPESGDYGITVRVPDLRYIEFVVHYEFLTDPATDPGTPVNRGIRGNVVGFTLVGVGRGTTLTAMVLCVGN</sequence>
<accession>X1J361</accession>
<dbReference type="AlphaFoldDB" id="X1J361"/>
<evidence type="ECO:0000313" key="1">
    <source>
        <dbReference type="EMBL" id="GAH64218.1"/>
    </source>
</evidence>